<accession>A0A8T2RRJ2</accession>
<comment type="similarity">
    <text evidence="1">Belongs to the protein kinase superfamily. ADCK protein kinase family.</text>
</comment>
<protein>
    <submittedName>
        <fullName evidence="2">Uncharacterized protein</fullName>
    </submittedName>
</protein>
<evidence type="ECO:0000313" key="2">
    <source>
        <dbReference type="EMBL" id="KAH7298063.1"/>
    </source>
</evidence>
<keyword evidence="3" id="KW-1185">Reference proteome</keyword>
<proteinExistence type="inferred from homology"/>
<organism evidence="2 3">
    <name type="scientific">Ceratopteris richardii</name>
    <name type="common">Triangle waterfern</name>
    <dbReference type="NCBI Taxonomy" id="49495"/>
    <lineage>
        <taxon>Eukaryota</taxon>
        <taxon>Viridiplantae</taxon>
        <taxon>Streptophyta</taxon>
        <taxon>Embryophyta</taxon>
        <taxon>Tracheophyta</taxon>
        <taxon>Polypodiopsida</taxon>
        <taxon>Polypodiidae</taxon>
        <taxon>Polypodiales</taxon>
        <taxon>Pteridineae</taxon>
        <taxon>Pteridaceae</taxon>
        <taxon>Parkerioideae</taxon>
        <taxon>Ceratopteris</taxon>
    </lineage>
</organism>
<dbReference type="PANTHER" id="PTHR10566:SF123">
    <property type="entry name" value="PROTEIN KINASE SUPERFAMILY PROTEIN"/>
    <property type="match status" value="1"/>
</dbReference>
<comment type="caution">
    <text evidence="2">The sequence shown here is derived from an EMBL/GenBank/DDBJ whole genome shotgun (WGS) entry which is preliminary data.</text>
</comment>
<gene>
    <name evidence="2" type="ORF">KP509_25G025300</name>
</gene>
<dbReference type="InterPro" id="IPR050154">
    <property type="entry name" value="UbiB_kinase"/>
</dbReference>
<dbReference type="OrthoDB" id="427480at2759"/>
<evidence type="ECO:0000313" key="3">
    <source>
        <dbReference type="Proteomes" id="UP000825935"/>
    </source>
</evidence>
<dbReference type="EMBL" id="CM035430">
    <property type="protein sequence ID" value="KAH7298063.1"/>
    <property type="molecule type" value="Genomic_DNA"/>
</dbReference>
<sequence>MCPSGLALAVDPDFKVFASSYPFVLQKLLTDISGPFKNILSTLILNKKKQFRWDRLASFITIAQQHSQKKLALETGKEPSITYNADGKVVNLKMIQLLANLLLSEKGTVFRQLILEADTCDLAHMFNSNKAAPLRRNLATAMANVFYEAGKTSLRKHTGISIQEPVLLDSQNKHKDLISSTDKPFLDDFKALTNCSDSFDISILENRHMQYLFQTMATRLRRHPLLLAHTGWTSFSILTYSLALAAHRLVVAICFKLLSERQISPLPLAATC</sequence>
<reference evidence="2" key="1">
    <citation type="submission" date="2021-08" db="EMBL/GenBank/DDBJ databases">
        <title>WGS assembly of Ceratopteris richardii.</title>
        <authorList>
            <person name="Marchant D.B."/>
            <person name="Chen G."/>
            <person name="Jenkins J."/>
            <person name="Shu S."/>
            <person name="Leebens-Mack J."/>
            <person name="Grimwood J."/>
            <person name="Schmutz J."/>
            <person name="Soltis P."/>
            <person name="Soltis D."/>
            <person name="Chen Z.-H."/>
        </authorList>
    </citation>
    <scope>NUCLEOTIDE SEQUENCE</scope>
    <source>
        <strain evidence="2">Whitten #5841</strain>
        <tissue evidence="2">Leaf</tissue>
    </source>
</reference>
<dbReference type="PANTHER" id="PTHR10566">
    <property type="entry name" value="CHAPERONE-ACTIVITY OF BC1 COMPLEX CABC1 -RELATED"/>
    <property type="match status" value="1"/>
</dbReference>
<dbReference type="OMA" id="ILENRHM"/>
<evidence type="ECO:0000256" key="1">
    <source>
        <dbReference type="ARBA" id="ARBA00009670"/>
    </source>
</evidence>
<name>A0A8T2RRJ2_CERRI</name>
<dbReference type="Proteomes" id="UP000825935">
    <property type="component" value="Chromosome 25"/>
</dbReference>
<dbReference type="AlphaFoldDB" id="A0A8T2RRJ2"/>